<feature type="region of interest" description="Disordered" evidence="1">
    <location>
        <begin position="50"/>
        <end position="70"/>
    </location>
</feature>
<feature type="compositionally biased region" description="Acidic residues" evidence="1">
    <location>
        <begin position="509"/>
        <end position="548"/>
    </location>
</feature>
<gene>
    <name evidence="2" type="ORF">BOLC7T41607H</name>
</gene>
<proteinExistence type="predicted"/>
<dbReference type="PANTHER" id="PTHR36038">
    <property type="entry name" value="OS06G0102750 PROTEIN"/>
    <property type="match status" value="1"/>
</dbReference>
<feature type="region of interest" description="Disordered" evidence="1">
    <location>
        <begin position="508"/>
        <end position="548"/>
    </location>
</feature>
<evidence type="ECO:0000256" key="1">
    <source>
        <dbReference type="SAM" id="MobiDB-lite"/>
    </source>
</evidence>
<protein>
    <submittedName>
        <fullName evidence="2">Uncharacterized protein</fullName>
    </submittedName>
</protein>
<sequence length="596" mass="68936">MLCLLIHPKLDLTSKLLSFDQVFQWLFKLGKEIGKSESFSSNGTAHEAATTLTSCADRRTRKSSTRGSKHKNQRNYRRIWLWCQKDVADACFYSTLNLRRLGSLKREHLLRAMAKLKAQVGEEKEVPLTRFDPKKAIKALEPEKHEESKKEKVNSEQTKAKTKATLSRMKELIKWAAAAKSDKAAKFFTPKIMGLRNGRKLKTMREANKESKRMSSASISLRWESCESCTTFSSSDHISIVSAPANFDSLGPKPPYQCRSRKGNWITTDSEYNFQVLLTKIDHKEENDQNVSFNRSVHEEVFSRSLLRREDFFVEKTSIEVFWSMLRRRRLLRREDFFVEKTSIEVFWSMLRLVLQLTFLKHLILMRRLLWKSSQILFRVLVKPLAGKEVFSGKIIRQLPAVYGEWFFRNNFWDFVVDNMKGARTFFLSDGSAHAELVEMAQEDYNLDMNIEVMDLTYLLPDEIMQQMAPDTPPIHVTRDRQVRNLIEISKSHAVGLCVSSRSNIVGDADIDGNQDGEDLDEVSDEEEVEEDYEDVDEVKNEGEEDANFSDAAEVYNEFVDYSVYGKVKDEDEDEEEADDICFEGFKETYGSERGS</sequence>
<accession>A0A3P6DWJ4</accession>
<dbReference type="EMBL" id="LR031876">
    <property type="protein sequence ID" value="VDD36047.1"/>
    <property type="molecule type" value="Genomic_DNA"/>
</dbReference>
<organism evidence="2">
    <name type="scientific">Brassica oleracea</name>
    <name type="common">Wild cabbage</name>
    <dbReference type="NCBI Taxonomy" id="3712"/>
    <lineage>
        <taxon>Eukaryota</taxon>
        <taxon>Viridiplantae</taxon>
        <taxon>Streptophyta</taxon>
        <taxon>Embryophyta</taxon>
        <taxon>Tracheophyta</taxon>
        <taxon>Spermatophyta</taxon>
        <taxon>Magnoliopsida</taxon>
        <taxon>eudicotyledons</taxon>
        <taxon>Gunneridae</taxon>
        <taxon>Pentapetalae</taxon>
        <taxon>rosids</taxon>
        <taxon>malvids</taxon>
        <taxon>Brassicales</taxon>
        <taxon>Brassicaceae</taxon>
        <taxon>Brassiceae</taxon>
        <taxon>Brassica</taxon>
    </lineage>
</organism>
<dbReference type="PANTHER" id="PTHR36038:SF3">
    <property type="entry name" value="OVATE FAMILY PROTEIN"/>
    <property type="match status" value="1"/>
</dbReference>
<feature type="region of interest" description="Disordered" evidence="1">
    <location>
        <begin position="138"/>
        <end position="162"/>
    </location>
</feature>
<name>A0A3P6DWJ4_BRAOL</name>
<reference evidence="2" key="1">
    <citation type="submission" date="2018-11" db="EMBL/GenBank/DDBJ databases">
        <authorList>
            <consortium name="Genoscope - CEA"/>
            <person name="William W."/>
        </authorList>
    </citation>
    <scope>NUCLEOTIDE SEQUENCE</scope>
</reference>
<dbReference type="AlphaFoldDB" id="A0A3P6DWJ4"/>
<evidence type="ECO:0000313" key="2">
    <source>
        <dbReference type="EMBL" id="VDD36047.1"/>
    </source>
</evidence>
<feature type="compositionally biased region" description="Basic residues" evidence="1">
    <location>
        <begin position="59"/>
        <end position="70"/>
    </location>
</feature>
<feature type="compositionally biased region" description="Basic and acidic residues" evidence="1">
    <location>
        <begin position="138"/>
        <end position="154"/>
    </location>
</feature>